<sequence>NTVIFPPKSFGLPLDGVYFPESCLKINLGYLSLIFRCSLRCPYGSPRIFCSCFRCIFHSFSRHSLRPQQSVLTLSLYLRLKPRAHKTTTRNSCRKKREKKTHEMMESNHRPASQATSHVLSSSCQAALPAGCKAVTSHVPQSSQKFPRLLSLKNAASINLFLCVFSLLKFNGGKQATKRGEGESFPQKVQYKLHVCAHQRSAATTHKKPIENCPFPLIARVFFGGNGSNKIVGPKCLFKRKSSMKTSFMEISINTTEAKEKLKALESLLFSIDNCPLRIDAISWHYPAILCCPAIKSMPSSFPIYTNSHTNSTNIVPPWNGIVPQSMASLTANFQVVYTRQFTSFFSSSSAAFPHSFFSVIFYGEKKCHSVSSVQCPVHLLPSQLLGERPFSLLRFLQS</sequence>
<proteinExistence type="predicted"/>
<reference evidence="3" key="1">
    <citation type="submission" date="2018-01" db="EMBL/GenBank/DDBJ databases">
        <authorList>
            <person name="Alioto T."/>
            <person name="Alioto T."/>
        </authorList>
    </citation>
    <scope>NUCLEOTIDE SEQUENCE [LARGE SCALE GENOMIC DNA]</scope>
</reference>
<feature type="non-terminal residue" evidence="2">
    <location>
        <position position="399"/>
    </location>
</feature>
<dbReference type="Proteomes" id="UP000268350">
    <property type="component" value="Unassembled WGS sequence"/>
</dbReference>
<feature type="region of interest" description="Disordered" evidence="1">
    <location>
        <begin position="85"/>
        <end position="112"/>
    </location>
</feature>
<evidence type="ECO:0000313" key="2">
    <source>
        <dbReference type="EMBL" id="SPP85848.1"/>
    </source>
</evidence>
<feature type="non-terminal residue" evidence="2">
    <location>
        <position position="1"/>
    </location>
</feature>
<organism evidence="2 3">
    <name type="scientific">Drosophila guanche</name>
    <name type="common">Fruit fly</name>
    <dbReference type="NCBI Taxonomy" id="7266"/>
    <lineage>
        <taxon>Eukaryota</taxon>
        <taxon>Metazoa</taxon>
        <taxon>Ecdysozoa</taxon>
        <taxon>Arthropoda</taxon>
        <taxon>Hexapoda</taxon>
        <taxon>Insecta</taxon>
        <taxon>Pterygota</taxon>
        <taxon>Neoptera</taxon>
        <taxon>Endopterygota</taxon>
        <taxon>Diptera</taxon>
        <taxon>Brachycera</taxon>
        <taxon>Muscomorpha</taxon>
        <taxon>Ephydroidea</taxon>
        <taxon>Drosophilidae</taxon>
        <taxon>Drosophila</taxon>
        <taxon>Sophophora</taxon>
    </lineage>
</organism>
<keyword evidence="3" id="KW-1185">Reference proteome</keyword>
<name>A0A3B0KPS1_DROGU</name>
<accession>A0A3B0KPS1</accession>
<dbReference type="AlphaFoldDB" id="A0A3B0KPS1"/>
<evidence type="ECO:0000256" key="1">
    <source>
        <dbReference type="SAM" id="MobiDB-lite"/>
    </source>
</evidence>
<feature type="compositionally biased region" description="Basic and acidic residues" evidence="1">
    <location>
        <begin position="100"/>
        <end position="109"/>
    </location>
</feature>
<feature type="compositionally biased region" description="Basic residues" evidence="1">
    <location>
        <begin position="85"/>
        <end position="99"/>
    </location>
</feature>
<evidence type="ECO:0000313" key="3">
    <source>
        <dbReference type="Proteomes" id="UP000268350"/>
    </source>
</evidence>
<protein>
    <submittedName>
        <fullName evidence="2">Uncharacterized protein</fullName>
    </submittedName>
</protein>
<gene>
    <name evidence="2" type="ORF">DGUA_6G004395</name>
</gene>
<dbReference type="EMBL" id="OUUW01000010">
    <property type="protein sequence ID" value="SPP85848.1"/>
    <property type="molecule type" value="Genomic_DNA"/>
</dbReference>